<reference evidence="1 2" key="1">
    <citation type="submission" date="2015-07" db="EMBL/GenBank/DDBJ databases">
        <title>Comparative genomics of the Sigatoka disease complex on banana suggests a link between parallel evolutionary changes in Pseudocercospora fijiensis and Pseudocercospora eumusae and increased virulence on the banana host.</title>
        <authorList>
            <person name="Chang T.-C."/>
            <person name="Salvucci A."/>
            <person name="Crous P.W."/>
            <person name="Stergiopoulos I."/>
        </authorList>
    </citation>
    <scope>NUCLEOTIDE SEQUENCE [LARGE SCALE GENOMIC DNA]</scope>
    <source>
        <strain evidence="1 2">CBS 114824</strain>
    </source>
</reference>
<dbReference type="PANTHER" id="PTHR43162">
    <property type="match status" value="1"/>
</dbReference>
<comment type="caution">
    <text evidence="1">The sequence shown here is derived from an EMBL/GenBank/DDBJ whole genome shotgun (WGS) entry which is preliminary data.</text>
</comment>
<dbReference type="InterPro" id="IPR036291">
    <property type="entry name" value="NAD(P)-bd_dom_sf"/>
</dbReference>
<dbReference type="SUPFAM" id="SSF51735">
    <property type="entry name" value="NAD(P)-binding Rossmann-fold domains"/>
    <property type="match status" value="1"/>
</dbReference>
<protein>
    <recommendedName>
        <fullName evidence="3">NAD(P)-binding domain-containing protein</fullName>
    </recommendedName>
</protein>
<evidence type="ECO:0000313" key="2">
    <source>
        <dbReference type="Proteomes" id="UP000070133"/>
    </source>
</evidence>
<dbReference type="AlphaFoldDB" id="A0A139GZL6"/>
<accession>A0A139GZL6</accession>
<name>A0A139GZL6_9PEZI</name>
<dbReference type="Proteomes" id="UP000070133">
    <property type="component" value="Unassembled WGS sequence"/>
</dbReference>
<evidence type="ECO:0000313" key="1">
    <source>
        <dbReference type="EMBL" id="KXS95634.1"/>
    </source>
</evidence>
<dbReference type="InterPro" id="IPR051604">
    <property type="entry name" value="Ergot_Alk_Oxidoreductase"/>
</dbReference>
<dbReference type="EMBL" id="LFZN01000206">
    <property type="protein sequence ID" value="KXS95634.1"/>
    <property type="molecule type" value="Genomic_DNA"/>
</dbReference>
<gene>
    <name evidence="1" type="ORF">AC578_3553</name>
</gene>
<dbReference type="OrthoDB" id="1698572at2759"/>
<keyword evidence="2" id="KW-1185">Reference proteome</keyword>
<proteinExistence type="predicted"/>
<dbReference type="Gene3D" id="3.40.50.720">
    <property type="entry name" value="NAD(P)-binding Rossmann-like Domain"/>
    <property type="match status" value="1"/>
</dbReference>
<sequence>MSSMRTILITAASGHIGSELIPLLLKEHVNLVLPTSNASLLQSKFFSSSNGTPSNVKIEEGSIIDPNWVESILRTHNVTSVFLNIGGTDEVLTTLNFLDSMRKVETVKTLVYLSACGDFADTFQGFQHTIQSNSAAHVLVKPLIEYKLLLTDYAWSTIRLGPTMFFDNDVRRKARLREGFFDEPVSDSPGKGQSKVSCEDIAVIAKNSLLEPLRFAGKKIQIGSLKRYSGSEIAGLWSEVLGKEMQRVPESDGNARMENYEAKAEFPIWGNWAWPRDLRLMYETWASDGFGMTEEDYKVQIEALGREPRRYEDWVRAKGKELVLEK</sequence>
<evidence type="ECO:0008006" key="3">
    <source>
        <dbReference type="Google" id="ProtNLM"/>
    </source>
</evidence>
<dbReference type="PANTHER" id="PTHR43162:SF1">
    <property type="entry name" value="PRESTALK A DIFFERENTIATION PROTEIN A"/>
    <property type="match status" value="1"/>
</dbReference>
<organism evidence="1 2">
    <name type="scientific">Pseudocercospora eumusae</name>
    <dbReference type="NCBI Taxonomy" id="321146"/>
    <lineage>
        <taxon>Eukaryota</taxon>
        <taxon>Fungi</taxon>
        <taxon>Dikarya</taxon>
        <taxon>Ascomycota</taxon>
        <taxon>Pezizomycotina</taxon>
        <taxon>Dothideomycetes</taxon>
        <taxon>Dothideomycetidae</taxon>
        <taxon>Mycosphaerellales</taxon>
        <taxon>Mycosphaerellaceae</taxon>
        <taxon>Pseudocercospora</taxon>
    </lineage>
</organism>